<dbReference type="GO" id="GO:0030674">
    <property type="term" value="F:protein-macromolecule adaptor activity"/>
    <property type="evidence" value="ECO:0007669"/>
    <property type="project" value="TreeGrafter"/>
</dbReference>
<reference evidence="6" key="1">
    <citation type="submission" date="2015-08" db="EMBL/GenBank/DDBJ databases">
        <authorList>
            <person name="Babu N.S."/>
            <person name="Beckwith C.J."/>
            <person name="Beseler K.G."/>
            <person name="Brison A."/>
            <person name="Carone J.V."/>
            <person name="Caskin T.P."/>
            <person name="Diamond M."/>
            <person name="Durham M.E."/>
            <person name="Foxe J.M."/>
            <person name="Go M."/>
            <person name="Henderson B.A."/>
            <person name="Jones I.B."/>
            <person name="McGettigan J.A."/>
            <person name="Micheletti S.J."/>
            <person name="Nasrallah M.E."/>
            <person name="Ortiz D."/>
            <person name="Piller C.R."/>
            <person name="Privatt S.R."/>
            <person name="Schneider S.L."/>
            <person name="Sharp S."/>
            <person name="Smith T.C."/>
            <person name="Stanton J.D."/>
            <person name="Ullery H.E."/>
            <person name="Wilson R.J."/>
            <person name="Serrano M.G."/>
            <person name="Buck G."/>
            <person name="Lee V."/>
            <person name="Wang Y."/>
            <person name="Carvalho R."/>
            <person name="Voegtly L."/>
            <person name="Shi R."/>
            <person name="Duckworth R."/>
            <person name="Johnson A."/>
            <person name="Loviza R."/>
            <person name="Walstead R."/>
            <person name="Shah Z."/>
            <person name="Kiflezghi M."/>
            <person name="Wade K."/>
            <person name="Ball S.L."/>
            <person name="Bradley K.W."/>
            <person name="Asai D.J."/>
            <person name="Bowman C.A."/>
            <person name="Russell D.A."/>
            <person name="Pope W.H."/>
            <person name="Jacobs-Sera D."/>
            <person name="Hendrix R.W."/>
            <person name="Hatfull G.F."/>
        </authorList>
    </citation>
    <scope>NUCLEOTIDE SEQUENCE [LARGE SCALE GENOMIC DNA]</scope>
</reference>
<dbReference type="SMART" id="SM00320">
    <property type="entry name" value="WD40"/>
    <property type="match status" value="3"/>
</dbReference>
<dbReference type="VEuPathDB" id="CryptoDB:Chro.30235"/>
<organism evidence="6">
    <name type="scientific">Cryptosporidium hominis</name>
    <dbReference type="NCBI Taxonomy" id="237895"/>
    <lineage>
        <taxon>Eukaryota</taxon>
        <taxon>Sar</taxon>
        <taxon>Alveolata</taxon>
        <taxon>Apicomplexa</taxon>
        <taxon>Conoidasida</taxon>
        <taxon>Coccidia</taxon>
        <taxon>Eucoccidiorida</taxon>
        <taxon>Eimeriorina</taxon>
        <taxon>Cryptosporidiidae</taxon>
        <taxon>Cryptosporidium</taxon>
    </lineage>
</organism>
<proteinExistence type="inferred from homology"/>
<comment type="pathway">
    <text evidence="1">Protein modification; protein ubiquitination.</text>
</comment>
<keyword evidence="2" id="KW-0833">Ubl conjugation pathway</keyword>
<dbReference type="SUPFAM" id="SSF50978">
    <property type="entry name" value="WD40 repeat-like"/>
    <property type="match status" value="1"/>
</dbReference>
<dbReference type="InterPro" id="IPR051865">
    <property type="entry name" value="WD-repeat_CDT2_adapter"/>
</dbReference>
<keyword evidence="4" id="KW-0853">WD repeat</keyword>
<dbReference type="InterPro" id="IPR015943">
    <property type="entry name" value="WD40/YVTN_repeat-like_dom_sf"/>
</dbReference>
<gene>
    <name evidence="6" type="ORF">CHUDEA3_2000</name>
</gene>
<dbReference type="GO" id="GO:0005634">
    <property type="term" value="C:nucleus"/>
    <property type="evidence" value="ECO:0007669"/>
    <property type="project" value="TreeGrafter"/>
</dbReference>
<comment type="similarity">
    <text evidence="3">Belongs to the WD repeat cdt2 family.</text>
</comment>
<dbReference type="VEuPathDB" id="CryptoDB:CHUDEA3_2000"/>
<evidence type="ECO:0000256" key="5">
    <source>
        <dbReference type="SAM" id="MobiDB-lite"/>
    </source>
</evidence>
<dbReference type="GO" id="GO:0043161">
    <property type="term" value="P:proteasome-mediated ubiquitin-dependent protein catabolic process"/>
    <property type="evidence" value="ECO:0007669"/>
    <property type="project" value="TreeGrafter"/>
</dbReference>
<feature type="repeat" description="WD" evidence="4">
    <location>
        <begin position="124"/>
        <end position="157"/>
    </location>
</feature>
<evidence type="ECO:0000256" key="2">
    <source>
        <dbReference type="ARBA" id="ARBA00022786"/>
    </source>
</evidence>
<evidence type="ECO:0000256" key="4">
    <source>
        <dbReference type="PROSITE-ProRule" id="PRU00221"/>
    </source>
</evidence>
<evidence type="ECO:0000256" key="3">
    <source>
        <dbReference type="ARBA" id="ARBA00038344"/>
    </source>
</evidence>
<feature type="region of interest" description="Disordered" evidence="5">
    <location>
        <begin position="590"/>
        <end position="644"/>
    </location>
</feature>
<dbReference type="Proteomes" id="UP000199752">
    <property type="component" value="Chromosome 3"/>
</dbReference>
<accession>A0A0S4TEN9</accession>
<dbReference type="PANTHER" id="PTHR22852">
    <property type="entry name" value="LETHAL 2 DENTICLELESS PROTEIN RETINOIC ACID-REGULATED NUCLEAR MATRIX-ASSOCIATED PROTEIN"/>
    <property type="match status" value="1"/>
</dbReference>
<dbReference type="VEuPathDB" id="CryptoDB:ChTU502y2012_414g0090"/>
<dbReference type="InterPro" id="IPR036322">
    <property type="entry name" value="WD40_repeat_dom_sf"/>
</dbReference>
<feature type="compositionally biased region" description="Basic and acidic residues" evidence="5">
    <location>
        <begin position="559"/>
        <end position="578"/>
    </location>
</feature>
<dbReference type="PROSITE" id="PS50082">
    <property type="entry name" value="WD_REPEATS_2"/>
    <property type="match status" value="1"/>
</dbReference>
<feature type="compositionally biased region" description="Polar residues" evidence="5">
    <location>
        <begin position="734"/>
        <end position="748"/>
    </location>
</feature>
<dbReference type="VEuPathDB" id="CryptoDB:GY17_00002722"/>
<feature type="region of interest" description="Disordered" evidence="5">
    <location>
        <begin position="536"/>
        <end position="578"/>
    </location>
</feature>
<name>A0A0S4TEN9_CRYHO</name>
<sequence>MERNKLINQFSITDVYHGLGIPISMVYSRNLLGGAGLCVGDSEGYISLYSTEDKFIERFTEPGIVIRKDERIFSRKLHSGTVTDTKFQNVGFYSEKVERYIYSSSTDSFLVKFDMEHEKESCKLRAHKEWVKRFAISAESSSLIATVGNDGSLRIYDDRSIHSNCFYLGQGNVGRSRTASNKLIPGQISIGPSIQAPEGGENLNESYYKSIEKIRLAPKFELNRIHEHGVRKSIGREKMIGDKSISVSGVAFLSEKNYLATGGCTDGHIKVWDIRKASCGIAERACAFKFSPQKDEDAQRGITWMEADELYNKLALQTRKGTIYIYSVSGILSFSKDLSAIAIDSNKVFYEKENVGLLDASQRPSISSNGEWLITASNSGSRFYLFNTSMNLESSIHYYTHENLEESSIPIFQCFAWERGKFSMGGTQTFPPKDGNVNFRVDKCVGREYRLNFSVGTKLKKLSFYNNKDFQLDNINSVMPNFSGVSAGDATNSRTTVGKNEEGDLKPRWVSGETLSYSNSFDGDMDVANQLSLSSSLSVPFPKPSRSSKANSVDLTLKSMDEKNEEKNEESQELKGIREERKTGFLTIGGIGFSEKDSQTLSEGGAFGRPTPTPESVEKTPFRRSIPFMGSSQDSVGYPAPQRGQSSYMVQSQESLLTPISPQKNTADCKGALEMEHESGNTSSNRSHDFNSRRIIHIPLSQSNEEVLASPGIDGAESFEADYTIYSEPIPHASVSTPGSPDISSDTMLQDDKCEEGNKGFKQRRLDSWVRVRKNTEGGSTANCSTAELSPVS</sequence>
<dbReference type="Gene3D" id="2.130.10.10">
    <property type="entry name" value="YVTN repeat-like/Quinoprotein amine dehydrogenase"/>
    <property type="match status" value="1"/>
</dbReference>
<dbReference type="EMBL" id="LN877949">
    <property type="protein sequence ID" value="CUV05070.1"/>
    <property type="molecule type" value="Genomic_DNA"/>
</dbReference>
<dbReference type="PANTHER" id="PTHR22852:SF0">
    <property type="entry name" value="DENTICLELESS PROTEIN HOMOLOG"/>
    <property type="match status" value="1"/>
</dbReference>
<feature type="region of interest" description="Disordered" evidence="5">
    <location>
        <begin position="730"/>
        <end position="760"/>
    </location>
</feature>
<feature type="compositionally biased region" description="Polar residues" evidence="5">
    <location>
        <begin position="545"/>
        <end position="554"/>
    </location>
</feature>
<dbReference type="Pfam" id="PF00400">
    <property type="entry name" value="WD40"/>
    <property type="match status" value="2"/>
</dbReference>
<protein>
    <submittedName>
        <fullName evidence="6">Uncharacterized protein</fullName>
    </submittedName>
</protein>
<evidence type="ECO:0000256" key="1">
    <source>
        <dbReference type="ARBA" id="ARBA00004906"/>
    </source>
</evidence>
<evidence type="ECO:0000313" key="6">
    <source>
        <dbReference type="EMBL" id="CUV05070.1"/>
    </source>
</evidence>
<feature type="compositionally biased region" description="Basic and acidic residues" evidence="5">
    <location>
        <begin position="750"/>
        <end position="760"/>
    </location>
</feature>
<dbReference type="InterPro" id="IPR001680">
    <property type="entry name" value="WD40_rpt"/>
</dbReference>
<dbReference type="AlphaFoldDB" id="A0A0S4TEN9"/>